<dbReference type="Proteomes" id="UP001176806">
    <property type="component" value="Unassembled WGS sequence"/>
</dbReference>
<evidence type="ECO:0000313" key="2">
    <source>
        <dbReference type="Proteomes" id="UP001176806"/>
    </source>
</evidence>
<comment type="caution">
    <text evidence="1">The sequence shown here is derived from an EMBL/GenBank/DDBJ whole genome shotgun (WGS) entry which is preliminary data.</text>
</comment>
<organism evidence="1 2">
    <name type="scientific">Flavivirga jejuensis</name>
    <dbReference type="NCBI Taxonomy" id="870487"/>
    <lineage>
        <taxon>Bacteria</taxon>
        <taxon>Pseudomonadati</taxon>
        <taxon>Bacteroidota</taxon>
        <taxon>Flavobacteriia</taxon>
        <taxon>Flavobacteriales</taxon>
        <taxon>Flavobacteriaceae</taxon>
        <taxon>Flavivirga</taxon>
    </lineage>
</organism>
<keyword evidence="2" id="KW-1185">Reference proteome</keyword>
<proteinExistence type="predicted"/>
<name>A0ABT8WHP0_9FLAO</name>
<protein>
    <recommendedName>
        <fullName evidence="3">ParB/Sulfiredoxin domain-containing protein</fullName>
    </recommendedName>
</protein>
<evidence type="ECO:0000313" key="1">
    <source>
        <dbReference type="EMBL" id="MDO5972662.1"/>
    </source>
</evidence>
<gene>
    <name evidence="1" type="ORF">Q4Q40_00575</name>
</gene>
<reference evidence="1" key="1">
    <citation type="submission" date="2023-07" db="EMBL/GenBank/DDBJ databases">
        <title>Two novel species in the genus Flavivirga.</title>
        <authorList>
            <person name="Kwon K."/>
        </authorList>
    </citation>
    <scope>NUCLEOTIDE SEQUENCE</scope>
    <source>
        <strain evidence="1">KACC 14158</strain>
    </source>
</reference>
<sequence length="320" mass="37484">MFWKDIINDSDLWTGLRFKIGKGISGKYQIESGNNCRFKLISEENPILWGTFGSDYYGVWILNNKTDWDLKEMPVNPISSSIIEKSKNADYYKFWSRYFVEDLCNKNKSILSSGIWTITIGSSFKNRLDNTSEFINDIENTFDKENPRWIEWDIGRCGSIVALKDEPIEKNGRVKWFRKLVREDSCPPVLVWFLSCIDGYIILDGHSRLKAFQLESVPIKFLVLNSIVEEEIKRDPKVQANVLLGLQKRENNKRKRKMDIEEVNKLLISVFDTRPYYRPITNAKAKSGYESKWTSEVREFGVKQKLNSEDIEDMIERIEN</sequence>
<accession>A0ABT8WHP0</accession>
<dbReference type="RefSeq" id="WP_303299725.1">
    <property type="nucleotide sequence ID" value="NZ_BAABDA010000042.1"/>
</dbReference>
<dbReference type="EMBL" id="JAUOEL010000001">
    <property type="protein sequence ID" value="MDO5972662.1"/>
    <property type="molecule type" value="Genomic_DNA"/>
</dbReference>
<evidence type="ECO:0008006" key="3">
    <source>
        <dbReference type="Google" id="ProtNLM"/>
    </source>
</evidence>